<protein>
    <submittedName>
        <fullName evidence="2">Uncharacterized protein</fullName>
    </submittedName>
</protein>
<gene>
    <name evidence="1" type="ORF">ACFQL7_20965</name>
    <name evidence="2" type="ORF">ACFQL7_20990</name>
    <name evidence="3" type="ORF">ACFQL7_21040</name>
</gene>
<dbReference type="RefSeq" id="WP_390206614.1">
    <property type="nucleotide sequence ID" value="NZ_JBHSZC010000002.1"/>
</dbReference>
<comment type="caution">
    <text evidence="2">The sequence shown here is derived from an EMBL/GenBank/DDBJ whole genome shotgun (WGS) entry which is preliminary data.</text>
</comment>
<evidence type="ECO:0000313" key="1">
    <source>
        <dbReference type="EMBL" id="MFC7192026.1"/>
    </source>
</evidence>
<reference evidence="2" key="1">
    <citation type="journal article" date="2014" name="Int. J. Syst. Evol. Microbiol.">
        <title>Complete genome sequence of Corynebacterium casei LMG S-19264T (=DSM 44701T), isolated from a smear-ripened cheese.</title>
        <authorList>
            <consortium name="US DOE Joint Genome Institute (JGI-PGF)"/>
            <person name="Walter F."/>
            <person name="Albersmeier A."/>
            <person name="Kalinowski J."/>
            <person name="Ruckert C."/>
        </authorList>
    </citation>
    <scope>NUCLEOTIDE SEQUENCE [LARGE SCALE GENOMIC DNA]</scope>
    <source>
        <strain evidence="2">NBRC 107106</strain>
    </source>
</reference>
<name>A0ABD5YXL2_9EURY</name>
<keyword evidence="4" id="KW-1185">Reference proteome</keyword>
<dbReference type="Proteomes" id="UP001596417">
    <property type="component" value="Unassembled WGS sequence"/>
</dbReference>
<dbReference type="AlphaFoldDB" id="A0ABD5YXL2"/>
<evidence type="ECO:0000313" key="2">
    <source>
        <dbReference type="EMBL" id="MFC7192031.1"/>
    </source>
</evidence>
<reference evidence="4" key="2">
    <citation type="journal article" date="2019" name="Int. J. Syst. Evol. Microbiol.">
        <title>The Global Catalogue of Microorganisms (GCM) 10K type strain sequencing project: providing services to taxonomists for standard genome sequencing and annotation.</title>
        <authorList>
            <consortium name="The Broad Institute Genomics Platform"/>
            <consortium name="The Broad Institute Genome Sequencing Center for Infectious Disease"/>
            <person name="Wu L."/>
            <person name="Ma J."/>
        </authorList>
    </citation>
    <scope>NUCLEOTIDE SEQUENCE [LARGE SCALE GENOMIC DNA]</scope>
    <source>
        <strain evidence="4">RDMS1</strain>
    </source>
</reference>
<reference evidence="2" key="3">
    <citation type="submission" date="2024-09" db="EMBL/GenBank/DDBJ databases">
        <authorList>
            <person name="Sun Q."/>
        </authorList>
    </citation>
    <scope>NUCLEOTIDE SEQUENCE</scope>
    <source>
        <strain evidence="2">NBRC 107106</strain>
    </source>
</reference>
<dbReference type="EMBL" id="JBHTAX010000003">
    <property type="protein sequence ID" value="MFC7192031.1"/>
    <property type="molecule type" value="Genomic_DNA"/>
</dbReference>
<proteinExistence type="predicted"/>
<accession>A0ABD5YXL2</accession>
<organism evidence="2 4">
    <name type="scientific">Halocatena marina</name>
    <dbReference type="NCBI Taxonomy" id="2934937"/>
    <lineage>
        <taxon>Archaea</taxon>
        <taxon>Methanobacteriati</taxon>
        <taxon>Methanobacteriota</taxon>
        <taxon>Stenosarchaea group</taxon>
        <taxon>Halobacteria</taxon>
        <taxon>Halobacteriales</taxon>
        <taxon>Natronomonadaceae</taxon>
        <taxon>Halocatena</taxon>
    </lineage>
</organism>
<evidence type="ECO:0000313" key="3">
    <source>
        <dbReference type="EMBL" id="MFC7192041.1"/>
    </source>
</evidence>
<dbReference type="EMBL" id="JBHTAX010000003">
    <property type="protein sequence ID" value="MFC7192026.1"/>
    <property type="molecule type" value="Genomic_DNA"/>
</dbReference>
<sequence>MTGSKIVIEDPDYVMNKKIDANGRLYIGQEWQNTRVRIAFEVLDDEEE</sequence>
<evidence type="ECO:0000313" key="4">
    <source>
        <dbReference type="Proteomes" id="UP001596417"/>
    </source>
</evidence>
<dbReference type="EMBL" id="JBHTAX010000003">
    <property type="protein sequence ID" value="MFC7192041.1"/>
    <property type="molecule type" value="Genomic_DNA"/>
</dbReference>